<feature type="domain" description="Xylanolytic transcriptional activator regulatory" evidence="8">
    <location>
        <begin position="147"/>
        <end position="228"/>
    </location>
</feature>
<evidence type="ECO:0000256" key="6">
    <source>
        <dbReference type="SAM" id="MobiDB-lite"/>
    </source>
</evidence>
<dbReference type="Proteomes" id="UP000799424">
    <property type="component" value="Unassembled WGS sequence"/>
</dbReference>
<keyword evidence="7" id="KW-0812">Transmembrane</keyword>
<evidence type="ECO:0000259" key="8">
    <source>
        <dbReference type="SMART" id="SM00906"/>
    </source>
</evidence>
<evidence type="ECO:0000313" key="9">
    <source>
        <dbReference type="EMBL" id="KAF2827103.1"/>
    </source>
</evidence>
<feature type="transmembrane region" description="Helical" evidence="7">
    <location>
        <begin position="379"/>
        <end position="398"/>
    </location>
</feature>
<dbReference type="PANTHER" id="PTHR47540:SF2">
    <property type="entry name" value="ZN(II)2CYS6 TRANSCRIPTION FACTOR (EUROFUNG)"/>
    <property type="match status" value="1"/>
</dbReference>
<dbReference type="CDD" id="cd12148">
    <property type="entry name" value="fungal_TF_MHR"/>
    <property type="match status" value="1"/>
</dbReference>
<comment type="subcellular location">
    <subcellularLocation>
        <location evidence="1">Nucleus</location>
    </subcellularLocation>
</comment>
<dbReference type="OrthoDB" id="3037908at2759"/>
<feature type="region of interest" description="Disordered" evidence="6">
    <location>
        <begin position="1"/>
        <end position="36"/>
    </location>
</feature>
<dbReference type="SMART" id="SM00906">
    <property type="entry name" value="Fungal_trans"/>
    <property type="match status" value="1"/>
</dbReference>
<dbReference type="InterPro" id="IPR007219">
    <property type="entry name" value="XnlR_reg_dom"/>
</dbReference>
<organism evidence="9 10">
    <name type="scientific">Ophiobolus disseminans</name>
    <dbReference type="NCBI Taxonomy" id="1469910"/>
    <lineage>
        <taxon>Eukaryota</taxon>
        <taxon>Fungi</taxon>
        <taxon>Dikarya</taxon>
        <taxon>Ascomycota</taxon>
        <taxon>Pezizomycotina</taxon>
        <taxon>Dothideomycetes</taxon>
        <taxon>Pleosporomycetidae</taxon>
        <taxon>Pleosporales</taxon>
        <taxon>Pleosporineae</taxon>
        <taxon>Phaeosphaeriaceae</taxon>
        <taxon>Ophiobolus</taxon>
    </lineage>
</organism>
<dbReference type="PANTHER" id="PTHR47540">
    <property type="entry name" value="THIAMINE REPRESSIBLE GENES REGULATORY PROTEIN THI5"/>
    <property type="match status" value="1"/>
</dbReference>
<dbReference type="GO" id="GO:0045944">
    <property type="term" value="P:positive regulation of transcription by RNA polymerase II"/>
    <property type="evidence" value="ECO:0007669"/>
    <property type="project" value="TreeGrafter"/>
</dbReference>
<evidence type="ECO:0000313" key="10">
    <source>
        <dbReference type="Proteomes" id="UP000799424"/>
    </source>
</evidence>
<evidence type="ECO:0000256" key="3">
    <source>
        <dbReference type="ARBA" id="ARBA00023125"/>
    </source>
</evidence>
<evidence type="ECO:0000256" key="2">
    <source>
        <dbReference type="ARBA" id="ARBA00023015"/>
    </source>
</evidence>
<dbReference type="AlphaFoldDB" id="A0A6A7A1W2"/>
<keyword evidence="4" id="KW-0804">Transcription</keyword>
<accession>A0A6A7A1W2</accession>
<dbReference type="GO" id="GO:0008270">
    <property type="term" value="F:zinc ion binding"/>
    <property type="evidence" value="ECO:0007669"/>
    <property type="project" value="InterPro"/>
</dbReference>
<gene>
    <name evidence="9" type="ORF">CC86DRAFT_455650</name>
</gene>
<dbReference type="InterPro" id="IPR051711">
    <property type="entry name" value="Stress_Response_Reg"/>
</dbReference>
<keyword evidence="5" id="KW-0539">Nucleus</keyword>
<name>A0A6A7A1W2_9PLEO</name>
<protein>
    <recommendedName>
        <fullName evidence="8">Xylanolytic transcriptional activator regulatory domain-containing protein</fullName>
    </recommendedName>
</protein>
<evidence type="ECO:0000256" key="4">
    <source>
        <dbReference type="ARBA" id="ARBA00023163"/>
    </source>
</evidence>
<reference evidence="9" key="1">
    <citation type="journal article" date="2020" name="Stud. Mycol.">
        <title>101 Dothideomycetes genomes: a test case for predicting lifestyles and emergence of pathogens.</title>
        <authorList>
            <person name="Haridas S."/>
            <person name="Albert R."/>
            <person name="Binder M."/>
            <person name="Bloem J."/>
            <person name="Labutti K."/>
            <person name="Salamov A."/>
            <person name="Andreopoulos B."/>
            <person name="Baker S."/>
            <person name="Barry K."/>
            <person name="Bills G."/>
            <person name="Bluhm B."/>
            <person name="Cannon C."/>
            <person name="Castanera R."/>
            <person name="Culley D."/>
            <person name="Daum C."/>
            <person name="Ezra D."/>
            <person name="Gonzalez J."/>
            <person name="Henrissat B."/>
            <person name="Kuo A."/>
            <person name="Liang C."/>
            <person name="Lipzen A."/>
            <person name="Lutzoni F."/>
            <person name="Magnuson J."/>
            <person name="Mondo S."/>
            <person name="Nolan M."/>
            <person name="Ohm R."/>
            <person name="Pangilinan J."/>
            <person name="Park H.-J."/>
            <person name="Ramirez L."/>
            <person name="Alfaro M."/>
            <person name="Sun H."/>
            <person name="Tritt A."/>
            <person name="Yoshinaga Y."/>
            <person name="Zwiers L.-H."/>
            <person name="Turgeon B."/>
            <person name="Goodwin S."/>
            <person name="Spatafora J."/>
            <person name="Crous P."/>
            <person name="Grigoriev I."/>
        </authorList>
    </citation>
    <scope>NUCLEOTIDE SEQUENCE</scope>
    <source>
        <strain evidence="9">CBS 113818</strain>
    </source>
</reference>
<evidence type="ECO:0000256" key="7">
    <source>
        <dbReference type="SAM" id="Phobius"/>
    </source>
</evidence>
<dbReference type="GO" id="GO:0043565">
    <property type="term" value="F:sequence-specific DNA binding"/>
    <property type="evidence" value="ECO:0007669"/>
    <property type="project" value="TreeGrafter"/>
</dbReference>
<keyword evidence="10" id="KW-1185">Reference proteome</keyword>
<evidence type="ECO:0000256" key="5">
    <source>
        <dbReference type="ARBA" id="ARBA00023242"/>
    </source>
</evidence>
<keyword evidence="7" id="KW-1133">Transmembrane helix</keyword>
<proteinExistence type="predicted"/>
<keyword evidence="3" id="KW-0238">DNA-binding</keyword>
<sequence length="548" mass="61473">MSFSPVVPHPSGPTEPVQEPPSRASPGLEVGGQYSDPTSGLSFLHRAWRRISNNENSQVLTRQLASSEDEQLLASAGDKPFQTSGAVQLPSPSRGHALLELYFDSDEFFCEASRLTEEETGLPRLESAQSRLIQVLYLLMSSRFNQAWYTFGHALQIISALGLHRKEARKRASVSVAQRRDYIDDQCKRRTFWVAYTLDKYLGVIFGRPRHYHDDDIDQDFPDSINDEDMSSSGPNMGSVESDCHIDSLIFHARLAQIAERISREVYSIKTIPDQVRLAASHRLGAELREWKASLPPFLGAINPSSLIPSFRRQATALKLSYCHAVMLAHRPFLLKNTFRNSEEMRLLAKESLKECISAAQSVLEAVDRMAQEGRLFHAFWWTHYVCFCALVIVYVWAIQESNDSSTIDERRKILDQAERCLGHLAQATASNSPSRKYSIILQELRAEAKRKTARQVQEHWQAKAGPATMAVQGLSDVASLNILGHPSSLDAGSAQQTWQPLFGSPIDTATPGLQNFLDDWQTTDWLHLDSSAFGPFHGFDDGSLTWI</sequence>
<keyword evidence="2" id="KW-0805">Transcription regulation</keyword>
<dbReference type="EMBL" id="MU006225">
    <property type="protein sequence ID" value="KAF2827103.1"/>
    <property type="molecule type" value="Genomic_DNA"/>
</dbReference>
<dbReference type="Pfam" id="PF04082">
    <property type="entry name" value="Fungal_trans"/>
    <property type="match status" value="1"/>
</dbReference>
<keyword evidence="7" id="KW-0472">Membrane</keyword>
<evidence type="ECO:0000256" key="1">
    <source>
        <dbReference type="ARBA" id="ARBA00004123"/>
    </source>
</evidence>
<dbReference type="GO" id="GO:0005634">
    <property type="term" value="C:nucleus"/>
    <property type="evidence" value="ECO:0007669"/>
    <property type="project" value="UniProtKB-SubCell"/>
</dbReference>
<dbReference type="GO" id="GO:0006351">
    <property type="term" value="P:DNA-templated transcription"/>
    <property type="evidence" value="ECO:0007669"/>
    <property type="project" value="InterPro"/>
</dbReference>